<evidence type="ECO:0000256" key="13">
    <source>
        <dbReference type="SAM" id="SignalP"/>
    </source>
</evidence>
<dbReference type="Pfam" id="PF00711">
    <property type="entry name" value="Defensin_beta"/>
    <property type="match status" value="1"/>
</dbReference>
<evidence type="ECO:0000256" key="11">
    <source>
        <dbReference type="ARBA" id="ARBA00040807"/>
    </source>
</evidence>
<evidence type="ECO:0000256" key="5">
    <source>
        <dbReference type="ARBA" id="ARBA00022729"/>
    </source>
</evidence>
<dbReference type="PANTHER" id="PTHR21388">
    <property type="entry name" value="BETA-DEFENSIN-RELATED"/>
    <property type="match status" value="1"/>
</dbReference>
<keyword evidence="15" id="KW-1185">Reference proteome</keyword>
<name>A0A3Q0DB76_MESAU</name>
<dbReference type="AlphaFoldDB" id="A0A3Q0DB76"/>
<reference evidence="16" key="1">
    <citation type="submission" date="2025-08" db="UniProtKB">
        <authorList>
            <consortium name="RefSeq"/>
        </authorList>
    </citation>
    <scope>IDENTIFICATION</scope>
    <source>
        <tissue evidence="16">Liver</tissue>
    </source>
</reference>
<dbReference type="GeneID" id="110343250"/>
<dbReference type="InterPro" id="IPR001855">
    <property type="entry name" value="Defensin_beta-like"/>
</dbReference>
<evidence type="ECO:0000256" key="4">
    <source>
        <dbReference type="ARBA" id="ARBA00022529"/>
    </source>
</evidence>
<evidence type="ECO:0000256" key="10">
    <source>
        <dbReference type="ARBA" id="ARBA00037394"/>
    </source>
</evidence>
<feature type="chain" id="PRO_5018313637" description="Beta-defensin 1" evidence="13">
    <location>
        <begin position="25"/>
        <end position="65"/>
    </location>
</feature>
<evidence type="ECO:0000256" key="2">
    <source>
        <dbReference type="ARBA" id="ARBA00007371"/>
    </source>
</evidence>
<dbReference type="PANTHER" id="PTHR21388:SF9">
    <property type="entry name" value="BETA-DEFENSIN 1"/>
    <property type="match status" value="1"/>
</dbReference>
<gene>
    <name evidence="16" type="primary">LOC110343250</name>
</gene>
<comment type="function">
    <text evidence="10">Has bactericidal activity. May act as a ligand for C-C chemokine receptor CCR6. Positively regulates the sperm motility and bactericidal activity in a CCR6-dependent manner. Binds to CCR6 and triggers Ca2+ mobilization in the sperm which is important for its motility.</text>
</comment>
<evidence type="ECO:0000313" key="15">
    <source>
        <dbReference type="Proteomes" id="UP000886700"/>
    </source>
</evidence>
<evidence type="ECO:0000256" key="9">
    <source>
        <dbReference type="ARBA" id="ARBA00024380"/>
    </source>
</evidence>
<dbReference type="GO" id="GO:0050829">
    <property type="term" value="P:defense response to Gram-negative bacterium"/>
    <property type="evidence" value="ECO:0007669"/>
    <property type="project" value="TreeGrafter"/>
</dbReference>
<keyword evidence="3" id="KW-0964">Secreted</keyword>
<protein>
    <recommendedName>
        <fullName evidence="11">Beta-defensin 1</fullName>
    </recommendedName>
    <alternativeName>
        <fullName evidence="12">Defensin, beta 1</fullName>
    </alternativeName>
</protein>
<keyword evidence="6" id="KW-0211">Defensin</keyword>
<evidence type="ECO:0000256" key="6">
    <source>
        <dbReference type="ARBA" id="ARBA00022940"/>
    </source>
</evidence>
<dbReference type="Proteomes" id="UP000886700">
    <property type="component" value="Unplaced"/>
</dbReference>
<sequence length="65" mass="7462">MKISCFLLLMVFCLYFSQIHPVAGYDTIECLDKKAMCQVRKCPWFFAEIGTCFEGRGKCCQNTHG</sequence>
<organism evidence="15 16">
    <name type="scientific">Mesocricetus auratus</name>
    <name type="common">Golden hamster</name>
    <dbReference type="NCBI Taxonomy" id="10036"/>
    <lineage>
        <taxon>Eukaryota</taxon>
        <taxon>Metazoa</taxon>
        <taxon>Chordata</taxon>
        <taxon>Craniata</taxon>
        <taxon>Vertebrata</taxon>
        <taxon>Euteleostomi</taxon>
        <taxon>Mammalia</taxon>
        <taxon>Eutheria</taxon>
        <taxon>Euarchontoglires</taxon>
        <taxon>Glires</taxon>
        <taxon>Rodentia</taxon>
        <taxon>Myomorpha</taxon>
        <taxon>Muroidea</taxon>
        <taxon>Cricetidae</taxon>
        <taxon>Cricetinae</taxon>
        <taxon>Mesocricetus</taxon>
    </lineage>
</organism>
<evidence type="ECO:0000259" key="14">
    <source>
        <dbReference type="Pfam" id="PF00711"/>
    </source>
</evidence>
<dbReference type="GO" id="GO:0050830">
    <property type="term" value="P:defense response to Gram-positive bacterium"/>
    <property type="evidence" value="ECO:0007669"/>
    <property type="project" value="TreeGrafter"/>
</dbReference>
<dbReference type="KEGG" id="maua:110343250"/>
<evidence type="ECO:0000256" key="12">
    <source>
        <dbReference type="ARBA" id="ARBA00041630"/>
    </source>
</evidence>
<feature type="signal peptide" evidence="13">
    <location>
        <begin position="1"/>
        <end position="24"/>
    </location>
</feature>
<evidence type="ECO:0000256" key="8">
    <source>
        <dbReference type="ARBA" id="ARBA00023157"/>
    </source>
</evidence>
<dbReference type="GO" id="GO:0031731">
    <property type="term" value="F:CCR6 chemokine receptor binding"/>
    <property type="evidence" value="ECO:0007669"/>
    <property type="project" value="TreeGrafter"/>
</dbReference>
<dbReference type="SUPFAM" id="SSF57392">
    <property type="entry name" value="Defensin-like"/>
    <property type="match status" value="1"/>
</dbReference>
<evidence type="ECO:0000256" key="1">
    <source>
        <dbReference type="ARBA" id="ARBA00004613"/>
    </source>
</evidence>
<dbReference type="OrthoDB" id="9622366at2759"/>
<evidence type="ECO:0000256" key="3">
    <source>
        <dbReference type="ARBA" id="ARBA00022525"/>
    </source>
</evidence>
<keyword evidence="5 13" id="KW-0732">Signal</keyword>
<comment type="subcellular location">
    <subcellularLocation>
        <location evidence="1">Secreted</location>
    </subcellularLocation>
</comment>
<keyword evidence="8" id="KW-1015">Disulfide bond</keyword>
<evidence type="ECO:0000256" key="7">
    <source>
        <dbReference type="ARBA" id="ARBA00023022"/>
    </source>
</evidence>
<feature type="domain" description="Beta-defensin-like" evidence="14">
    <location>
        <begin position="26"/>
        <end position="61"/>
    </location>
</feature>
<keyword evidence="4" id="KW-0929">Antimicrobial</keyword>
<dbReference type="RefSeq" id="XP_021090083.1">
    <property type="nucleotide sequence ID" value="XM_021234424.2"/>
</dbReference>
<keyword evidence="7" id="KW-0044">Antibiotic</keyword>
<comment type="subunit">
    <text evidence="9">Monomer. Homodimer.</text>
</comment>
<accession>A0A3Q0DB76</accession>
<dbReference type="GO" id="GO:0002227">
    <property type="term" value="P:innate immune response in mucosa"/>
    <property type="evidence" value="ECO:0007669"/>
    <property type="project" value="TreeGrafter"/>
</dbReference>
<evidence type="ECO:0000313" key="16">
    <source>
        <dbReference type="RefSeq" id="XP_021090083.1"/>
    </source>
</evidence>
<comment type="similarity">
    <text evidence="2">Belongs to the beta-defensin family.</text>
</comment>
<dbReference type="Gene3D" id="3.10.360.10">
    <property type="entry name" value="Antimicrobial Peptide, Beta-defensin 2, Chain A"/>
    <property type="match status" value="1"/>
</dbReference>
<proteinExistence type="inferred from homology"/>
<dbReference type="GO" id="GO:0005615">
    <property type="term" value="C:extracellular space"/>
    <property type="evidence" value="ECO:0007669"/>
    <property type="project" value="TreeGrafter"/>
</dbReference>